<dbReference type="CDD" id="cd01140">
    <property type="entry name" value="FatB"/>
    <property type="match status" value="1"/>
</dbReference>
<evidence type="ECO:0000313" key="10">
    <source>
        <dbReference type="Proteomes" id="UP000077465"/>
    </source>
</evidence>
<dbReference type="InterPro" id="IPR051313">
    <property type="entry name" value="Bact_iron-sidero_bind"/>
</dbReference>
<sequence>MKITQMMRPVSLGVIAALSLSLMACNQDKPADTKSEAPAANADQKTETTADNAAPATGDVTIKTATGEQTIPANPNPIAVYDMTALQNLKALGVAVQGMPSAEMTAERIATLNLKADGTPDSTSVGTVFEPNLEALHGLKPQAIFVGSRMAEKAEELGKIAPTYNLTIDTNDMYASSKQQITDFGKVFGKTAEADKLIADIDTAIAETKKAVEGKGNGLAILINGNKMSAYGKNSRYGYLHTTFGIPMADADVNKNEERHGQPISFEYIQKIDPDWLFVLDRTSAIGEEGVSAQEVLNNPLMHNTKAYKNNQIVYVSPDSYLAFGGYYQWLKDTKIVTDAFNNAKPAQ</sequence>
<dbReference type="GO" id="GO:1901678">
    <property type="term" value="P:iron coordination entity transport"/>
    <property type="evidence" value="ECO:0007669"/>
    <property type="project" value="UniProtKB-ARBA"/>
</dbReference>
<evidence type="ECO:0000256" key="2">
    <source>
        <dbReference type="ARBA" id="ARBA00008814"/>
    </source>
</evidence>
<dbReference type="SUPFAM" id="SSF53807">
    <property type="entry name" value="Helical backbone' metal receptor"/>
    <property type="match status" value="1"/>
</dbReference>
<dbReference type="PROSITE" id="PS50983">
    <property type="entry name" value="FE_B12_PBP"/>
    <property type="match status" value="1"/>
</dbReference>
<dbReference type="Gene3D" id="3.40.50.1980">
    <property type="entry name" value="Nitrogenase molybdenum iron protein domain"/>
    <property type="match status" value="2"/>
</dbReference>
<organism evidence="9 10">
    <name type="scientific">Moraxella bovoculi</name>
    <dbReference type="NCBI Taxonomy" id="386891"/>
    <lineage>
        <taxon>Bacteria</taxon>
        <taxon>Pseudomonadati</taxon>
        <taxon>Pseudomonadota</taxon>
        <taxon>Gammaproteobacteria</taxon>
        <taxon>Moraxellales</taxon>
        <taxon>Moraxellaceae</taxon>
        <taxon>Moraxella</taxon>
    </lineage>
</organism>
<dbReference type="InterPro" id="IPR033870">
    <property type="entry name" value="FatB"/>
</dbReference>
<protein>
    <submittedName>
        <fullName evidence="9">ABC transporter substrate-binding protein</fullName>
    </submittedName>
</protein>
<dbReference type="RefSeq" id="WP_046695877.1">
    <property type="nucleotide sequence ID" value="NZ_CP011376.1"/>
</dbReference>
<dbReference type="AlphaFoldDB" id="A0AAC8T946"/>
<evidence type="ECO:0000256" key="7">
    <source>
        <dbReference type="SAM" id="SignalP"/>
    </source>
</evidence>
<evidence type="ECO:0000259" key="8">
    <source>
        <dbReference type="PROSITE" id="PS50983"/>
    </source>
</evidence>
<evidence type="ECO:0000256" key="4">
    <source>
        <dbReference type="ARBA" id="ARBA00022496"/>
    </source>
</evidence>
<feature type="region of interest" description="Disordered" evidence="6">
    <location>
        <begin position="29"/>
        <end position="57"/>
    </location>
</feature>
<feature type="signal peptide" evidence="7">
    <location>
        <begin position="1"/>
        <end position="24"/>
    </location>
</feature>
<keyword evidence="5 7" id="KW-0732">Signal</keyword>
<evidence type="ECO:0000313" key="9">
    <source>
        <dbReference type="EMBL" id="AKG06921.1"/>
    </source>
</evidence>
<keyword evidence="4" id="KW-0408">Iron</keyword>
<evidence type="ECO:0000256" key="6">
    <source>
        <dbReference type="SAM" id="MobiDB-lite"/>
    </source>
</evidence>
<feature type="domain" description="Fe/B12 periplasmic-binding" evidence="8">
    <location>
        <begin position="77"/>
        <end position="345"/>
    </location>
</feature>
<proteinExistence type="inferred from homology"/>
<keyword evidence="3" id="KW-0813">Transport</keyword>
<name>A0AAC8T946_9GAMM</name>
<dbReference type="GO" id="GO:0030288">
    <property type="term" value="C:outer membrane-bounded periplasmic space"/>
    <property type="evidence" value="ECO:0007669"/>
    <property type="project" value="TreeGrafter"/>
</dbReference>
<reference evidence="9 10" key="1">
    <citation type="submission" date="2015-05" db="EMBL/GenBank/DDBJ databases">
        <authorList>
            <person name="Dickey A."/>
            <person name="Clawson M."/>
            <person name="Bono J."/>
            <person name="Loy J.D."/>
        </authorList>
    </citation>
    <scope>NUCLEOTIDE SEQUENCE [LARGE SCALE GENOMIC DNA]</scope>
    <source>
        <strain evidence="9 10">22581</strain>
    </source>
</reference>
<dbReference type="EMBL" id="CP011376">
    <property type="protein sequence ID" value="AKG06921.1"/>
    <property type="molecule type" value="Genomic_DNA"/>
</dbReference>
<accession>A0AAC8T946</accession>
<gene>
    <name evidence="9" type="ORF">AAX06_00465</name>
</gene>
<keyword evidence="4" id="KW-0410">Iron transport</keyword>
<dbReference type="PROSITE" id="PS51257">
    <property type="entry name" value="PROKAR_LIPOPROTEIN"/>
    <property type="match status" value="1"/>
</dbReference>
<keyword evidence="4" id="KW-0406">Ion transport</keyword>
<evidence type="ECO:0000256" key="1">
    <source>
        <dbReference type="ARBA" id="ARBA00004196"/>
    </source>
</evidence>
<comment type="subcellular location">
    <subcellularLocation>
        <location evidence="1">Cell envelope</location>
    </subcellularLocation>
</comment>
<dbReference type="PANTHER" id="PTHR30532:SF28">
    <property type="entry name" value="PETROBACTIN-BINDING PROTEIN YCLQ"/>
    <property type="match status" value="1"/>
</dbReference>
<feature type="chain" id="PRO_5042280816" evidence="7">
    <location>
        <begin position="25"/>
        <end position="348"/>
    </location>
</feature>
<dbReference type="Proteomes" id="UP000077465">
    <property type="component" value="Chromosome"/>
</dbReference>
<comment type="similarity">
    <text evidence="2">Belongs to the bacterial solute-binding protein 8 family.</text>
</comment>
<evidence type="ECO:0000256" key="5">
    <source>
        <dbReference type="ARBA" id="ARBA00022729"/>
    </source>
</evidence>
<dbReference type="PANTHER" id="PTHR30532">
    <property type="entry name" value="IRON III DICITRATE-BINDING PERIPLASMIC PROTEIN"/>
    <property type="match status" value="1"/>
</dbReference>
<evidence type="ECO:0000256" key="3">
    <source>
        <dbReference type="ARBA" id="ARBA00022448"/>
    </source>
</evidence>
<dbReference type="InterPro" id="IPR002491">
    <property type="entry name" value="ABC_transptr_periplasmic_BD"/>
</dbReference>
<dbReference type="Pfam" id="PF01497">
    <property type="entry name" value="Peripla_BP_2"/>
    <property type="match status" value="1"/>
</dbReference>